<dbReference type="Pfam" id="PF00950">
    <property type="entry name" value="ABC-3"/>
    <property type="match status" value="1"/>
</dbReference>
<dbReference type="InterPro" id="IPR037294">
    <property type="entry name" value="ABC_BtuC-like"/>
</dbReference>
<reference evidence="8" key="1">
    <citation type="journal article" date="2021" name="bioRxiv">
        <title>Unraveling nitrogen, sulfur and carbon metabolic pathways and microbial community transcriptional responses to substrate deprivation and toxicity stresses in a bioreactor mimicking anoxic brackish coastal sediment conditions.</title>
        <authorList>
            <person name="Martins P.D."/>
            <person name="Echeveste M.J."/>
            <person name="Arshad A."/>
            <person name="Kurth J."/>
            <person name="Ouboter H."/>
            <person name="Jetten M.S.M."/>
            <person name="Welte C.U."/>
        </authorList>
    </citation>
    <scope>NUCLEOTIDE SEQUENCE</scope>
    <source>
        <strain evidence="8">MAG_39</strain>
    </source>
</reference>
<dbReference type="CDD" id="cd06550">
    <property type="entry name" value="TM_ABC_iron-siderophores_like"/>
    <property type="match status" value="1"/>
</dbReference>
<keyword evidence="5 7" id="KW-0472">Membrane</keyword>
<dbReference type="SUPFAM" id="SSF81345">
    <property type="entry name" value="ABC transporter involved in vitamin B12 uptake, BtuC"/>
    <property type="match status" value="1"/>
</dbReference>
<dbReference type="InterPro" id="IPR001626">
    <property type="entry name" value="ABC_TroCD"/>
</dbReference>
<name>A0A953SHL7_9BACT</name>
<comment type="similarity">
    <text evidence="2 6">Belongs to the ABC-3 integral membrane protein family.</text>
</comment>
<dbReference type="EMBL" id="JAIOIV010000132">
    <property type="protein sequence ID" value="MBZ0157964.1"/>
    <property type="molecule type" value="Genomic_DNA"/>
</dbReference>
<dbReference type="GO" id="GO:0010043">
    <property type="term" value="P:response to zinc ion"/>
    <property type="evidence" value="ECO:0007669"/>
    <property type="project" value="TreeGrafter"/>
</dbReference>
<feature type="transmembrane region" description="Helical" evidence="7">
    <location>
        <begin position="44"/>
        <end position="65"/>
    </location>
</feature>
<feature type="transmembrane region" description="Helical" evidence="7">
    <location>
        <begin position="85"/>
        <end position="107"/>
    </location>
</feature>
<keyword evidence="3 6" id="KW-0812">Transmembrane</keyword>
<comment type="caution">
    <text evidence="8">The sequence shown here is derived from an EMBL/GenBank/DDBJ whole genome shotgun (WGS) entry which is preliminary data.</text>
</comment>
<comment type="subcellular location">
    <subcellularLocation>
        <location evidence="6">Cell membrane</location>
        <topology evidence="6">Multi-pass membrane protein</topology>
    </subcellularLocation>
    <subcellularLocation>
        <location evidence="1">Membrane</location>
        <topology evidence="1">Multi-pass membrane protein</topology>
    </subcellularLocation>
</comment>
<evidence type="ECO:0000256" key="2">
    <source>
        <dbReference type="ARBA" id="ARBA00008034"/>
    </source>
</evidence>
<dbReference type="PANTHER" id="PTHR30477">
    <property type="entry name" value="ABC-TRANSPORTER METAL-BINDING PROTEIN"/>
    <property type="match status" value="1"/>
</dbReference>
<dbReference type="PANTHER" id="PTHR30477:SF0">
    <property type="entry name" value="METAL TRANSPORT SYSTEM MEMBRANE PROTEIN TM_0125-RELATED"/>
    <property type="match status" value="1"/>
</dbReference>
<gene>
    <name evidence="8" type="ORF">K8I29_17335</name>
</gene>
<dbReference type="Proteomes" id="UP000705867">
    <property type="component" value="Unassembled WGS sequence"/>
</dbReference>
<dbReference type="GO" id="GO:0055085">
    <property type="term" value="P:transmembrane transport"/>
    <property type="evidence" value="ECO:0007669"/>
    <property type="project" value="InterPro"/>
</dbReference>
<accession>A0A953SHL7</accession>
<dbReference type="Gene3D" id="1.10.3470.10">
    <property type="entry name" value="ABC transporter involved in vitamin B12 uptake, BtuC"/>
    <property type="match status" value="1"/>
</dbReference>
<reference evidence="8" key="2">
    <citation type="submission" date="2021-08" db="EMBL/GenBank/DDBJ databases">
        <authorList>
            <person name="Dalcin Martins P."/>
        </authorList>
    </citation>
    <scope>NUCLEOTIDE SEQUENCE</scope>
    <source>
        <strain evidence="8">MAG_39</strain>
    </source>
</reference>
<evidence type="ECO:0000256" key="4">
    <source>
        <dbReference type="ARBA" id="ARBA00022989"/>
    </source>
</evidence>
<feature type="transmembrane region" description="Helical" evidence="7">
    <location>
        <begin position="119"/>
        <end position="152"/>
    </location>
</feature>
<feature type="transmembrane region" description="Helical" evidence="7">
    <location>
        <begin position="247"/>
        <end position="264"/>
    </location>
</feature>
<keyword evidence="6" id="KW-0813">Transport</keyword>
<keyword evidence="4 7" id="KW-1133">Transmembrane helix</keyword>
<evidence type="ECO:0000256" key="6">
    <source>
        <dbReference type="RuleBase" id="RU003943"/>
    </source>
</evidence>
<evidence type="ECO:0000256" key="7">
    <source>
        <dbReference type="SAM" id="Phobius"/>
    </source>
</evidence>
<dbReference type="GO" id="GO:0043190">
    <property type="term" value="C:ATP-binding cassette (ABC) transporter complex"/>
    <property type="evidence" value="ECO:0007669"/>
    <property type="project" value="InterPro"/>
</dbReference>
<protein>
    <submittedName>
        <fullName evidence="8">Metal ABC transporter permease</fullName>
    </submittedName>
</protein>
<dbReference type="AlphaFoldDB" id="A0A953SHL7"/>
<feature type="transmembrane region" description="Helical" evidence="7">
    <location>
        <begin position="178"/>
        <end position="208"/>
    </location>
</feature>
<sequence length="274" mass="29211">MEIAELFRYGFIQRALVAGSFIALLCSILGVVLVLRRLSLIGDGLAHVTFGSVAVGLVLKVYPLYVSIPLVMLGSLGILKLTERARIYGDAAIGVVSSLGIAGGVLLASRAGGFNVDLFSYLFGNILAISNAEVVTAIGLSVLVLLTVIFYYHEIFSVTFDEEFAKVSGINTERLNTLLVLLTAITVVLTMKVVGIMLTSSLLILPAVTAFQVARGFRSSMLFASAVALLSVFLGIFLSALLNLPSGATIVLLNLLFFVLAFLFKSIRRSAGRK</sequence>
<evidence type="ECO:0000256" key="1">
    <source>
        <dbReference type="ARBA" id="ARBA00004141"/>
    </source>
</evidence>
<evidence type="ECO:0000256" key="3">
    <source>
        <dbReference type="ARBA" id="ARBA00022692"/>
    </source>
</evidence>
<organism evidence="8 9">
    <name type="scientific">Candidatus Nitrobium versatile</name>
    <dbReference type="NCBI Taxonomy" id="2884831"/>
    <lineage>
        <taxon>Bacteria</taxon>
        <taxon>Pseudomonadati</taxon>
        <taxon>Nitrospirota</taxon>
        <taxon>Nitrospiria</taxon>
        <taxon>Nitrospirales</taxon>
        <taxon>Nitrospiraceae</taxon>
        <taxon>Candidatus Nitrobium</taxon>
    </lineage>
</organism>
<feature type="transmembrane region" description="Helical" evidence="7">
    <location>
        <begin position="15"/>
        <end position="35"/>
    </location>
</feature>
<proteinExistence type="inferred from homology"/>
<evidence type="ECO:0000313" key="8">
    <source>
        <dbReference type="EMBL" id="MBZ0157964.1"/>
    </source>
</evidence>
<feature type="transmembrane region" description="Helical" evidence="7">
    <location>
        <begin position="220"/>
        <end position="241"/>
    </location>
</feature>
<evidence type="ECO:0000313" key="9">
    <source>
        <dbReference type="Proteomes" id="UP000705867"/>
    </source>
</evidence>
<evidence type="ECO:0000256" key="5">
    <source>
        <dbReference type="ARBA" id="ARBA00023136"/>
    </source>
</evidence>